<evidence type="ECO:0000313" key="4">
    <source>
        <dbReference type="Proteomes" id="UP000005435"/>
    </source>
</evidence>
<dbReference type="eggNOG" id="COG0613">
    <property type="taxonomic scope" value="Bacteria"/>
</dbReference>
<dbReference type="STRING" id="720554.Clocl_0680"/>
<dbReference type="RefSeq" id="WP_014254018.1">
    <property type="nucleotide sequence ID" value="NC_016627.1"/>
</dbReference>
<dbReference type="InterPro" id="IPR052018">
    <property type="entry name" value="PHP_domain"/>
</dbReference>
<accession>G8LUP7</accession>
<name>G8LUP7_ACECE</name>
<dbReference type="Pfam" id="PF02811">
    <property type="entry name" value="PHP"/>
    <property type="match status" value="1"/>
</dbReference>
<dbReference type="InterPro" id="IPR003141">
    <property type="entry name" value="Pol/His_phosphatase_N"/>
</dbReference>
<keyword evidence="4" id="KW-1185">Reference proteome</keyword>
<feature type="region of interest" description="Disordered" evidence="1">
    <location>
        <begin position="1"/>
        <end position="20"/>
    </location>
</feature>
<dbReference type="KEGG" id="ccl:Clocl_0680"/>
<dbReference type="EMBL" id="CP003065">
    <property type="protein sequence ID" value="AEV67387.1"/>
    <property type="molecule type" value="Genomic_DNA"/>
</dbReference>
<dbReference type="CDD" id="cd07438">
    <property type="entry name" value="PHP_HisPPase_AMP"/>
    <property type="match status" value="1"/>
</dbReference>
<reference evidence="3 4" key="2">
    <citation type="journal article" date="2012" name="Stand. Genomic Sci.">
        <title>Complete Genome Sequence of Clostridium clariflavum DSM 19732.</title>
        <authorList>
            <person name="Izquierdo J.A."/>
            <person name="Goodwin L."/>
            <person name="Davenport K.W."/>
            <person name="Teshima H."/>
            <person name="Bruce D."/>
            <person name="Detter C."/>
            <person name="Tapia R."/>
            <person name="Han S."/>
            <person name="Land M."/>
            <person name="Hauser L."/>
            <person name="Jeffries C.D."/>
            <person name="Han J."/>
            <person name="Pitluck S."/>
            <person name="Nolan M."/>
            <person name="Chen A."/>
            <person name="Huntemann M."/>
            <person name="Mavromatis K."/>
            <person name="Mikhailova N."/>
            <person name="Liolios K."/>
            <person name="Woyke T."/>
            <person name="Lynd L.R."/>
        </authorList>
    </citation>
    <scope>NUCLEOTIDE SEQUENCE [LARGE SCALE GENOMIC DNA]</scope>
    <source>
        <strain evidence="4">DSM 19732 / NBRC 101661 / EBR45</strain>
    </source>
</reference>
<dbReference type="GO" id="GO:0035312">
    <property type="term" value="F:5'-3' DNA exonuclease activity"/>
    <property type="evidence" value="ECO:0007669"/>
    <property type="project" value="TreeGrafter"/>
</dbReference>
<dbReference type="SUPFAM" id="SSF89550">
    <property type="entry name" value="PHP domain-like"/>
    <property type="match status" value="1"/>
</dbReference>
<dbReference type="HOGENOM" id="CLU_067347_1_0_9"/>
<organism evidence="3 4">
    <name type="scientific">Acetivibrio clariflavus (strain DSM 19732 / NBRC 101661 / EBR45)</name>
    <name type="common">Clostridium clariflavum</name>
    <dbReference type="NCBI Taxonomy" id="720554"/>
    <lineage>
        <taxon>Bacteria</taxon>
        <taxon>Bacillati</taxon>
        <taxon>Bacillota</taxon>
        <taxon>Clostridia</taxon>
        <taxon>Eubacteriales</taxon>
        <taxon>Oscillospiraceae</taxon>
        <taxon>Acetivibrio</taxon>
    </lineage>
</organism>
<dbReference type="PANTHER" id="PTHR42924">
    <property type="entry name" value="EXONUCLEASE"/>
    <property type="match status" value="1"/>
</dbReference>
<feature type="domain" description="Polymerase/histidinol phosphatase N-terminal" evidence="2">
    <location>
        <begin position="5"/>
        <end position="70"/>
    </location>
</feature>
<gene>
    <name evidence="3" type="ordered locus">Clocl_0680</name>
</gene>
<dbReference type="PANTHER" id="PTHR42924:SF3">
    <property type="entry name" value="POLYMERASE_HISTIDINOL PHOSPHATASE N-TERMINAL DOMAIN-CONTAINING PROTEIN"/>
    <property type="match status" value="1"/>
</dbReference>
<dbReference type="Gene3D" id="1.10.150.650">
    <property type="match status" value="1"/>
</dbReference>
<sequence length="278" mass="31092">MDKRIDLHTHSTASDGSMTPRELIRHAKESGLSAIAITDHDTIDGVEEALDEGTKVGIEVIAGVEISVEFEPEMHILGYFFGNTYKNMEPILKRLKIARDERNPKMVEKLRSLGFDITMEEVQAEAGGNIVARPHIASVLLKKGYVQSIREAFDKYISEGKPAFVRKEKMSPEECIESITKAGGIPVIAHPIFLNRSWDELDKVVERLKKVGLRGIETYYVENSEEDTDNLLKIASKHNIVPTGGSDFHGIFKPDINIGEGKGNLYVPYEVLDMLKKI</sequence>
<dbReference type="InterPro" id="IPR016195">
    <property type="entry name" value="Pol/histidinol_Pase-like"/>
</dbReference>
<dbReference type="Proteomes" id="UP000005435">
    <property type="component" value="Chromosome"/>
</dbReference>
<evidence type="ECO:0000256" key="1">
    <source>
        <dbReference type="SAM" id="MobiDB-lite"/>
    </source>
</evidence>
<evidence type="ECO:0000313" key="3">
    <source>
        <dbReference type="EMBL" id="AEV67387.1"/>
    </source>
</evidence>
<proteinExistence type="predicted"/>
<dbReference type="InterPro" id="IPR004013">
    <property type="entry name" value="PHP_dom"/>
</dbReference>
<evidence type="ECO:0000259" key="2">
    <source>
        <dbReference type="SMART" id="SM00481"/>
    </source>
</evidence>
<dbReference type="GO" id="GO:0004534">
    <property type="term" value="F:5'-3' RNA exonuclease activity"/>
    <property type="evidence" value="ECO:0007669"/>
    <property type="project" value="TreeGrafter"/>
</dbReference>
<dbReference type="Gene3D" id="3.20.20.140">
    <property type="entry name" value="Metal-dependent hydrolases"/>
    <property type="match status" value="1"/>
</dbReference>
<dbReference type="AlphaFoldDB" id="G8LUP7"/>
<dbReference type="SMART" id="SM00481">
    <property type="entry name" value="POLIIIAc"/>
    <property type="match status" value="1"/>
</dbReference>
<reference evidence="4" key="1">
    <citation type="submission" date="2011-12" db="EMBL/GenBank/DDBJ databases">
        <title>Complete sequence of Clostridium clariflavum DSM 19732.</title>
        <authorList>
            <consortium name="US DOE Joint Genome Institute"/>
            <person name="Lucas S."/>
            <person name="Han J."/>
            <person name="Lapidus A."/>
            <person name="Cheng J.-F."/>
            <person name="Goodwin L."/>
            <person name="Pitluck S."/>
            <person name="Peters L."/>
            <person name="Teshima H."/>
            <person name="Detter J.C."/>
            <person name="Han C."/>
            <person name="Tapia R."/>
            <person name="Land M."/>
            <person name="Hauser L."/>
            <person name="Kyrpides N."/>
            <person name="Ivanova N."/>
            <person name="Pagani I."/>
            <person name="Kitzmiller T."/>
            <person name="Lynd L."/>
            <person name="Izquierdo J."/>
            <person name="Woyke T."/>
        </authorList>
    </citation>
    <scope>NUCLEOTIDE SEQUENCE [LARGE SCALE GENOMIC DNA]</scope>
    <source>
        <strain evidence="4">DSM 19732 / NBRC 101661 / EBR45</strain>
    </source>
</reference>
<protein>
    <submittedName>
        <fullName evidence="3">Putative metal-dependent phosphoesterase, PHP family</fullName>
    </submittedName>
</protein>
<dbReference type="OrthoDB" id="9804333at2"/>